<name>X0WFV2_9ZZZZ</name>
<comment type="caution">
    <text evidence="1">The sequence shown here is derived from an EMBL/GenBank/DDBJ whole genome shotgun (WGS) entry which is preliminary data.</text>
</comment>
<evidence type="ECO:0008006" key="2">
    <source>
        <dbReference type="Google" id="ProtNLM"/>
    </source>
</evidence>
<protein>
    <recommendedName>
        <fullName evidence="2">PocR domain-containing protein</fullName>
    </recommendedName>
</protein>
<dbReference type="AlphaFoldDB" id="X0WFV2"/>
<gene>
    <name evidence="1" type="ORF">S01H1_66312</name>
</gene>
<evidence type="ECO:0000313" key="1">
    <source>
        <dbReference type="EMBL" id="GAG29844.1"/>
    </source>
</evidence>
<feature type="non-terminal residue" evidence="1">
    <location>
        <position position="242"/>
    </location>
</feature>
<sequence length="242" mass="27391">MASIRGIGIERATYQRLRRAYRRQWKVSLLAVGPDGRVVFTDRPRTEDGDCRRAYRHAIQEVLRWGESTVVLCPPKRLIWAVPLMHNAVLLGGLIAGATERRVFPDRTGSPAMDMRAACAELRVLAEQANLTNAALLAARRREYHRERQRAEVIHQLKLMPYADVREIYLRDEPALIAAIRKDDRAEARGILNRLLAAIHHQAGNRLDLIKSFFMELIATMCRTAVEAGGNPEKLFGTNFAS</sequence>
<reference evidence="1" key="1">
    <citation type="journal article" date="2014" name="Front. Microbiol.">
        <title>High frequency of phylogenetically diverse reductive dehalogenase-homologous genes in deep subseafloor sedimentary metagenomes.</title>
        <authorList>
            <person name="Kawai M."/>
            <person name="Futagami T."/>
            <person name="Toyoda A."/>
            <person name="Takaki Y."/>
            <person name="Nishi S."/>
            <person name="Hori S."/>
            <person name="Arai W."/>
            <person name="Tsubouchi T."/>
            <person name="Morono Y."/>
            <person name="Uchiyama I."/>
            <person name="Ito T."/>
            <person name="Fujiyama A."/>
            <person name="Inagaki F."/>
            <person name="Takami H."/>
        </authorList>
    </citation>
    <scope>NUCLEOTIDE SEQUENCE</scope>
    <source>
        <strain evidence="1">Expedition CK06-06</strain>
    </source>
</reference>
<organism evidence="1">
    <name type="scientific">marine sediment metagenome</name>
    <dbReference type="NCBI Taxonomy" id="412755"/>
    <lineage>
        <taxon>unclassified sequences</taxon>
        <taxon>metagenomes</taxon>
        <taxon>ecological metagenomes</taxon>
    </lineage>
</organism>
<accession>X0WFV2</accession>
<proteinExistence type="predicted"/>
<dbReference type="EMBL" id="BARS01043838">
    <property type="protein sequence ID" value="GAG29844.1"/>
    <property type="molecule type" value="Genomic_DNA"/>
</dbReference>